<feature type="chain" id="PRO_5046179356" evidence="1">
    <location>
        <begin position="23"/>
        <end position="142"/>
    </location>
</feature>
<keyword evidence="3" id="KW-1185">Reference proteome</keyword>
<dbReference type="Proteomes" id="UP001408594">
    <property type="component" value="Unassembled WGS sequence"/>
</dbReference>
<evidence type="ECO:0000313" key="2">
    <source>
        <dbReference type="EMBL" id="GAA5525969.1"/>
    </source>
</evidence>
<feature type="signal peptide" evidence="1">
    <location>
        <begin position="1"/>
        <end position="22"/>
    </location>
</feature>
<proteinExistence type="predicted"/>
<organism evidence="2 3">
    <name type="scientific">Microbulbifer aestuariivivens</name>
    <dbReference type="NCBI Taxonomy" id="1908308"/>
    <lineage>
        <taxon>Bacteria</taxon>
        <taxon>Pseudomonadati</taxon>
        <taxon>Pseudomonadota</taxon>
        <taxon>Gammaproteobacteria</taxon>
        <taxon>Cellvibrionales</taxon>
        <taxon>Microbulbiferaceae</taxon>
        <taxon>Microbulbifer</taxon>
    </lineage>
</organism>
<evidence type="ECO:0000313" key="3">
    <source>
        <dbReference type="Proteomes" id="UP001408594"/>
    </source>
</evidence>
<accession>A0ABP9WSD9</accession>
<reference evidence="2 3" key="1">
    <citation type="submission" date="2024-02" db="EMBL/GenBank/DDBJ databases">
        <title>Microbulbifer aestuariivivens NBRC 112533.</title>
        <authorList>
            <person name="Ichikawa N."/>
            <person name="Katano-Makiyama Y."/>
            <person name="Hidaka K."/>
        </authorList>
    </citation>
    <scope>NUCLEOTIDE SEQUENCE [LARGE SCALE GENOMIC DNA]</scope>
    <source>
        <strain evidence="2 3">NBRC 112533</strain>
    </source>
</reference>
<keyword evidence="1" id="KW-0732">Signal</keyword>
<gene>
    <name evidence="2" type="ORF">Maes01_02548</name>
</gene>
<protein>
    <submittedName>
        <fullName evidence="2">Uncharacterized protein</fullName>
    </submittedName>
</protein>
<sequence>MCALIRMVSWLLVIGLAGCATGTPHNLLQSDRADTHLGWKQAPENQLAYSVATTSGIARLVLDKLPQNLNRVTLYLPAMQRVEGVQWLGDDGDKAMLYSGGVGEPGVTLEQRRRGFALLIEGPALERVRVGGQLTVVDFYRS</sequence>
<comment type="caution">
    <text evidence="2">The sequence shown here is derived from an EMBL/GenBank/DDBJ whole genome shotgun (WGS) entry which is preliminary data.</text>
</comment>
<dbReference type="RefSeq" id="WP_345552079.1">
    <property type="nucleotide sequence ID" value="NZ_BAABRT010000023.1"/>
</dbReference>
<name>A0ABP9WSD9_9GAMM</name>
<evidence type="ECO:0000256" key="1">
    <source>
        <dbReference type="SAM" id="SignalP"/>
    </source>
</evidence>
<dbReference type="EMBL" id="BAABRT010000023">
    <property type="protein sequence ID" value="GAA5525969.1"/>
    <property type="molecule type" value="Genomic_DNA"/>
</dbReference>
<dbReference type="PROSITE" id="PS51257">
    <property type="entry name" value="PROKAR_LIPOPROTEIN"/>
    <property type="match status" value="1"/>
</dbReference>